<feature type="compositionally biased region" description="Acidic residues" evidence="1">
    <location>
        <begin position="174"/>
        <end position="185"/>
    </location>
</feature>
<accession>A0ABD6ELA0</accession>
<feature type="compositionally biased region" description="Polar residues" evidence="1">
    <location>
        <begin position="43"/>
        <end position="59"/>
    </location>
</feature>
<protein>
    <submittedName>
        <fullName evidence="2">Uncharacterized protein</fullName>
    </submittedName>
</protein>
<dbReference type="AlphaFoldDB" id="A0ABD6ELA0"/>
<organism evidence="2 3">
    <name type="scientific">Gnathostoma spinigerum</name>
    <dbReference type="NCBI Taxonomy" id="75299"/>
    <lineage>
        <taxon>Eukaryota</taxon>
        <taxon>Metazoa</taxon>
        <taxon>Ecdysozoa</taxon>
        <taxon>Nematoda</taxon>
        <taxon>Chromadorea</taxon>
        <taxon>Rhabditida</taxon>
        <taxon>Spirurina</taxon>
        <taxon>Gnathostomatomorpha</taxon>
        <taxon>Gnathostomatoidea</taxon>
        <taxon>Gnathostomatidae</taxon>
        <taxon>Gnathostoma</taxon>
    </lineage>
</organism>
<feature type="compositionally biased region" description="Basic and acidic residues" evidence="1">
    <location>
        <begin position="64"/>
        <end position="119"/>
    </location>
</feature>
<comment type="caution">
    <text evidence="2">The sequence shown here is derived from an EMBL/GenBank/DDBJ whole genome shotgun (WGS) entry which is preliminary data.</text>
</comment>
<feature type="compositionally biased region" description="Basic residues" evidence="1">
    <location>
        <begin position="120"/>
        <end position="131"/>
    </location>
</feature>
<name>A0ABD6ELA0_9BILA</name>
<dbReference type="Proteomes" id="UP001608902">
    <property type="component" value="Unassembled WGS sequence"/>
</dbReference>
<evidence type="ECO:0000313" key="3">
    <source>
        <dbReference type="Proteomes" id="UP001608902"/>
    </source>
</evidence>
<feature type="compositionally biased region" description="Acidic residues" evidence="1">
    <location>
        <begin position="138"/>
        <end position="156"/>
    </location>
</feature>
<sequence>MLITKPTPVQVFQSECSIRLIPSERSWHERKVKRLRVITHPVVSQTMSSPSTTGQSSLVTQTTEKTEEKQLGGDVGKVEIDKNLEEKGRIEEIERKTAEIDEIEEEHRAVGKKESERGRKSSKKAERKIKSKKSEKSAEEDEEDKEESSEEEEEEKDTSKTESQRKSAEKASEEPDDDEEDDDDE</sequence>
<evidence type="ECO:0000313" key="2">
    <source>
        <dbReference type="EMBL" id="MFH4979977.1"/>
    </source>
</evidence>
<feature type="region of interest" description="Disordered" evidence="1">
    <location>
        <begin position="43"/>
        <end position="185"/>
    </location>
</feature>
<dbReference type="EMBL" id="JBGFUD010004897">
    <property type="protein sequence ID" value="MFH4979977.1"/>
    <property type="molecule type" value="Genomic_DNA"/>
</dbReference>
<feature type="compositionally biased region" description="Basic and acidic residues" evidence="1">
    <location>
        <begin position="157"/>
        <end position="173"/>
    </location>
</feature>
<keyword evidence="3" id="KW-1185">Reference proteome</keyword>
<gene>
    <name evidence="2" type="ORF">AB6A40_006686</name>
</gene>
<evidence type="ECO:0000256" key="1">
    <source>
        <dbReference type="SAM" id="MobiDB-lite"/>
    </source>
</evidence>
<proteinExistence type="predicted"/>
<reference evidence="2 3" key="1">
    <citation type="submission" date="2024-08" db="EMBL/GenBank/DDBJ databases">
        <title>Gnathostoma spinigerum genome.</title>
        <authorList>
            <person name="Gonzalez-Bertolin B."/>
            <person name="Monzon S."/>
            <person name="Zaballos A."/>
            <person name="Jimenez P."/>
            <person name="Dekumyoy P."/>
            <person name="Varona S."/>
            <person name="Cuesta I."/>
            <person name="Sumanam S."/>
            <person name="Adisakwattana P."/>
            <person name="Gasser R.B."/>
            <person name="Hernandez-Gonzalez A."/>
            <person name="Young N.D."/>
            <person name="Perteguer M.J."/>
        </authorList>
    </citation>
    <scope>NUCLEOTIDE SEQUENCE [LARGE SCALE GENOMIC DNA]</scope>
    <source>
        <strain evidence="2">AL3</strain>
        <tissue evidence="2">Liver</tissue>
    </source>
</reference>